<dbReference type="InterPro" id="IPR016158">
    <property type="entry name" value="Cullin_homology"/>
</dbReference>
<sequence length="782" mass="91768">MAEIGDYIFANASFNVDFERNWEAAIRTLNGDAPALQGLRQKTKAYSIVKSWMDPAQFSEIKLDVPQEVSDSMNLIRDTPLAQRLIEWYLDAVCDDFSMTFKNKLQEWRYRFMNWNQEVEEEPLTEWVCKSTETMLLYQLRYHTMLYSSLQDKSQLYSTVPSSFKEMTKIVYRTNYKKFEKLRKQNHNLLETFLPVSIKHNGLNENELFTWKSNDDLNSIYLAQENRVESKDDNTINNIITEDTDPIAIDKPMLEEGDTEREEGEEDEELSNADAEEEESSVSASAQLRAFSNLCSELDSLDLLYRTKDILEEMLCEQIELRIEKTCKKNYYKPQLRRSTRWLYSSLYRWLQIVMPPESMAFSDTSSEKMAMWSHRLNYHFCMVFCDLRIKELFELIVDFPESKPAIDDLLLCMKKLEQDHRHRLVQSLHTSFKKRLLIPGATTTDILKTYISTIKCLRILDPPGVLLEKVTSSIRSYLRSRNDTVRCLVSCWMDDKNPNSELIEELGRATIPVSEDEEENSEFDNDNWMNWVPDPIDAGPNYKSTIHRSADITNILINIFDNTDEIIEEIQKQMAPRLLSITDYDTTKEVAKLELFKLRFQESKMAHTEVMIKDIADSKRMDNLVHTSGYLAPRMLNGNDDDDGNQKEEAPLHAHIISKLFWPPPKHEELLPPEPIQDMIYKFEGTYTMHKQRRKLEWFPNLGTVDLEIELEDRTLEFTVSPIYATIIYHFQSQEVWWLDALADKMHMDPAKLRKKMPFWADHGVLKMIEPDKWKLIENSG</sequence>
<dbReference type="GO" id="GO:0006511">
    <property type="term" value="P:ubiquitin-dependent protein catabolic process"/>
    <property type="evidence" value="ECO:0007669"/>
    <property type="project" value="InterPro"/>
</dbReference>
<dbReference type="SMART" id="SM00182">
    <property type="entry name" value="CULLIN"/>
    <property type="match status" value="1"/>
</dbReference>
<dbReference type="InterPro" id="IPR036317">
    <property type="entry name" value="Cullin_homology_sf"/>
</dbReference>
<dbReference type="InterPro" id="IPR044554">
    <property type="entry name" value="ANAPC2"/>
</dbReference>
<proteinExistence type="inferred from homology"/>
<feature type="domain" description="Cullin family profile" evidence="3">
    <location>
        <begin position="556"/>
        <end position="762"/>
    </location>
</feature>
<feature type="region of interest" description="Disordered" evidence="2">
    <location>
        <begin position="250"/>
        <end position="282"/>
    </location>
</feature>
<dbReference type="Pfam" id="PF25773">
    <property type="entry name" value="TPR_ANAPC2"/>
    <property type="match status" value="1"/>
</dbReference>
<dbReference type="InterPro" id="IPR057975">
    <property type="entry name" value="TPR_ANAPC2"/>
</dbReference>
<dbReference type="PANTHER" id="PTHR45957">
    <property type="entry name" value="ANAPHASE-PROMOTING COMPLEX SUBUNIT 2"/>
    <property type="match status" value="1"/>
</dbReference>
<dbReference type="Proteomes" id="UP000789831">
    <property type="component" value="Unassembled WGS sequence"/>
</dbReference>
<comment type="caution">
    <text evidence="4">The sequence shown here is derived from an EMBL/GenBank/DDBJ whole genome shotgun (WGS) entry which is preliminary data.</text>
</comment>
<accession>A0A9N9BUH6</accession>
<dbReference type="InterPro" id="IPR059120">
    <property type="entry name" value="Cullin-like_AB"/>
</dbReference>
<dbReference type="PROSITE" id="PS50069">
    <property type="entry name" value="CULLIN_2"/>
    <property type="match status" value="1"/>
</dbReference>
<protein>
    <submittedName>
        <fullName evidence="4">3176_t:CDS:1</fullName>
    </submittedName>
</protein>
<evidence type="ECO:0000259" key="3">
    <source>
        <dbReference type="PROSITE" id="PS50069"/>
    </source>
</evidence>
<evidence type="ECO:0000256" key="1">
    <source>
        <dbReference type="PROSITE-ProRule" id="PRU00330"/>
    </source>
</evidence>
<dbReference type="Pfam" id="PF26557">
    <property type="entry name" value="Cullin_AB"/>
    <property type="match status" value="1"/>
</dbReference>
<gene>
    <name evidence="4" type="ORF">AGERDE_LOCUS7927</name>
</gene>
<comment type="similarity">
    <text evidence="1">Belongs to the cullin family.</text>
</comment>
<reference evidence="4" key="1">
    <citation type="submission" date="2021-06" db="EMBL/GenBank/DDBJ databases">
        <authorList>
            <person name="Kallberg Y."/>
            <person name="Tangrot J."/>
            <person name="Rosling A."/>
        </authorList>
    </citation>
    <scope>NUCLEOTIDE SEQUENCE</scope>
    <source>
        <strain evidence="4">MT106</strain>
    </source>
</reference>
<name>A0A9N9BUH6_9GLOM</name>
<evidence type="ECO:0000313" key="4">
    <source>
        <dbReference type="EMBL" id="CAG8576925.1"/>
    </source>
</evidence>
<dbReference type="GO" id="GO:0070979">
    <property type="term" value="P:protein K11-linked ubiquitination"/>
    <property type="evidence" value="ECO:0007669"/>
    <property type="project" value="TreeGrafter"/>
</dbReference>
<evidence type="ECO:0000313" key="5">
    <source>
        <dbReference type="Proteomes" id="UP000789831"/>
    </source>
</evidence>
<keyword evidence="5" id="KW-1185">Reference proteome</keyword>
<dbReference type="EMBL" id="CAJVPL010001551">
    <property type="protein sequence ID" value="CAG8576925.1"/>
    <property type="molecule type" value="Genomic_DNA"/>
</dbReference>
<dbReference type="GO" id="GO:0031625">
    <property type="term" value="F:ubiquitin protein ligase binding"/>
    <property type="evidence" value="ECO:0007669"/>
    <property type="project" value="InterPro"/>
</dbReference>
<evidence type="ECO:0000256" key="2">
    <source>
        <dbReference type="SAM" id="MobiDB-lite"/>
    </source>
</evidence>
<dbReference type="Gene3D" id="3.30.230.130">
    <property type="entry name" value="Cullin, Chain C, Domain 2"/>
    <property type="match status" value="1"/>
</dbReference>
<dbReference type="PANTHER" id="PTHR45957:SF1">
    <property type="entry name" value="ANAPHASE-PROMOTING COMPLEX SUBUNIT 2"/>
    <property type="match status" value="1"/>
</dbReference>
<dbReference type="GO" id="GO:0007091">
    <property type="term" value="P:metaphase/anaphase transition of mitotic cell cycle"/>
    <property type="evidence" value="ECO:0007669"/>
    <property type="project" value="TreeGrafter"/>
</dbReference>
<dbReference type="AlphaFoldDB" id="A0A9N9BUH6"/>
<feature type="compositionally biased region" description="Acidic residues" evidence="2">
    <location>
        <begin position="255"/>
        <end position="280"/>
    </location>
</feature>
<dbReference type="GO" id="GO:0005680">
    <property type="term" value="C:anaphase-promoting complex"/>
    <property type="evidence" value="ECO:0007669"/>
    <property type="project" value="TreeGrafter"/>
</dbReference>
<dbReference type="SUPFAM" id="SSF75632">
    <property type="entry name" value="Cullin homology domain"/>
    <property type="match status" value="1"/>
</dbReference>
<dbReference type="OrthoDB" id="5581181at2759"/>
<organism evidence="4 5">
    <name type="scientific">Ambispora gerdemannii</name>
    <dbReference type="NCBI Taxonomy" id="144530"/>
    <lineage>
        <taxon>Eukaryota</taxon>
        <taxon>Fungi</taxon>
        <taxon>Fungi incertae sedis</taxon>
        <taxon>Mucoromycota</taxon>
        <taxon>Glomeromycotina</taxon>
        <taxon>Glomeromycetes</taxon>
        <taxon>Archaeosporales</taxon>
        <taxon>Ambisporaceae</taxon>
        <taxon>Ambispora</taxon>
    </lineage>
</organism>